<accession>A0A5E6VCQ6</accession>
<name>A0A5E6VCQ6_PSEFL</name>
<proteinExistence type="predicted"/>
<gene>
    <name evidence="1" type="ORF">PS683_04050</name>
</gene>
<dbReference type="Gene3D" id="1.10.10.1830">
    <property type="entry name" value="Non-ribosomal peptide synthase, adenylation domain"/>
    <property type="match status" value="1"/>
</dbReference>
<protein>
    <recommendedName>
        <fullName evidence="2">TubC N-terminal docking domain-containing protein</fullName>
    </recommendedName>
</protein>
<dbReference type="InterPro" id="IPR044894">
    <property type="entry name" value="TubC_N_sf"/>
</dbReference>
<dbReference type="AlphaFoldDB" id="A0A5E6VCQ6"/>
<evidence type="ECO:0008006" key="2">
    <source>
        <dbReference type="Google" id="ProtNLM"/>
    </source>
</evidence>
<organism evidence="1">
    <name type="scientific">Pseudomonas fluorescens</name>
    <dbReference type="NCBI Taxonomy" id="294"/>
    <lineage>
        <taxon>Bacteria</taxon>
        <taxon>Pseudomonadati</taxon>
        <taxon>Pseudomonadota</taxon>
        <taxon>Gammaproteobacteria</taxon>
        <taxon>Pseudomonadales</taxon>
        <taxon>Pseudomonadaceae</taxon>
        <taxon>Pseudomonas</taxon>
    </lineage>
</organism>
<dbReference type="EMBL" id="LR700647">
    <property type="protein sequence ID" value="VVM15729.1"/>
    <property type="molecule type" value="Genomic_DNA"/>
</dbReference>
<evidence type="ECO:0000313" key="1">
    <source>
        <dbReference type="EMBL" id="VVM15729.1"/>
    </source>
</evidence>
<reference evidence="1" key="1">
    <citation type="submission" date="2019-09" db="EMBL/GenBank/DDBJ databases">
        <authorList>
            <person name="Chandra G."/>
            <person name="Truman W A."/>
        </authorList>
    </citation>
    <scope>NUCLEOTIDE SEQUENCE</scope>
    <source>
        <strain evidence="1">PS683</strain>
    </source>
</reference>
<sequence length="123" mass="13772">MAALDYLRQAGLVVELEGTRLRVSPASRITDEHRQYLNTHRVALLAELEVANDPQIAPVPQQEQTQHVIRTAATASSEWHQSRNLYIGHLMSCRACHAPTVRYCATGAALRQRYDNTSMESTS</sequence>